<dbReference type="InterPro" id="IPR000600">
    <property type="entry name" value="ROK"/>
</dbReference>
<dbReference type="Gene3D" id="3.30.420.40">
    <property type="match status" value="2"/>
</dbReference>
<dbReference type="GO" id="GO:0016301">
    <property type="term" value="F:kinase activity"/>
    <property type="evidence" value="ECO:0007669"/>
    <property type="project" value="UniProtKB-KW"/>
</dbReference>
<dbReference type="InterPro" id="IPR043129">
    <property type="entry name" value="ATPase_NBD"/>
</dbReference>
<accession>A0A1H1UNZ4</accession>
<gene>
    <name evidence="2" type="ORF">SAMN04489717_3701</name>
</gene>
<comment type="similarity">
    <text evidence="1">Belongs to the ROK (NagC/XylR) family.</text>
</comment>
<dbReference type="InterPro" id="IPR036388">
    <property type="entry name" value="WH-like_DNA-bd_sf"/>
</dbReference>
<dbReference type="EMBL" id="LT629732">
    <property type="protein sequence ID" value="SDS73916.1"/>
    <property type="molecule type" value="Genomic_DNA"/>
</dbReference>
<name>A0A1H1UNZ4_9ACTN</name>
<dbReference type="Gene3D" id="1.10.10.10">
    <property type="entry name" value="Winged helix-like DNA-binding domain superfamily/Winged helix DNA-binding domain"/>
    <property type="match status" value="1"/>
</dbReference>
<keyword evidence="3" id="KW-1185">Reference proteome</keyword>
<dbReference type="SUPFAM" id="SSF46785">
    <property type="entry name" value="Winged helix' DNA-binding domain"/>
    <property type="match status" value="1"/>
</dbReference>
<dbReference type="InterPro" id="IPR036390">
    <property type="entry name" value="WH_DNA-bd_sf"/>
</dbReference>
<dbReference type="PANTHER" id="PTHR18964:SF149">
    <property type="entry name" value="BIFUNCTIONAL UDP-N-ACETYLGLUCOSAMINE 2-EPIMERASE_N-ACETYLMANNOSAMINE KINASE"/>
    <property type="match status" value="1"/>
</dbReference>
<evidence type="ECO:0000256" key="1">
    <source>
        <dbReference type="ARBA" id="ARBA00006479"/>
    </source>
</evidence>
<dbReference type="Pfam" id="PF00480">
    <property type="entry name" value="ROK"/>
    <property type="match status" value="1"/>
</dbReference>
<dbReference type="PANTHER" id="PTHR18964">
    <property type="entry name" value="ROK (REPRESSOR, ORF, KINASE) FAMILY"/>
    <property type="match status" value="1"/>
</dbReference>
<dbReference type="Proteomes" id="UP000198983">
    <property type="component" value="Chromosome I"/>
</dbReference>
<keyword evidence="2" id="KW-0808">Transferase</keyword>
<dbReference type="PROSITE" id="PS01125">
    <property type="entry name" value="ROK"/>
    <property type="match status" value="1"/>
</dbReference>
<organism evidence="2 3">
    <name type="scientific">Actinopolymorpha singaporensis</name>
    <dbReference type="NCBI Taxonomy" id="117157"/>
    <lineage>
        <taxon>Bacteria</taxon>
        <taxon>Bacillati</taxon>
        <taxon>Actinomycetota</taxon>
        <taxon>Actinomycetes</taxon>
        <taxon>Propionibacteriales</taxon>
        <taxon>Actinopolymorphaceae</taxon>
        <taxon>Actinopolymorpha</taxon>
    </lineage>
</organism>
<evidence type="ECO:0000313" key="2">
    <source>
        <dbReference type="EMBL" id="SDS73916.1"/>
    </source>
</evidence>
<dbReference type="STRING" id="117157.SAMN04489717_3701"/>
<reference evidence="2 3" key="1">
    <citation type="submission" date="2016-10" db="EMBL/GenBank/DDBJ databases">
        <authorList>
            <person name="de Groot N.N."/>
        </authorList>
    </citation>
    <scope>NUCLEOTIDE SEQUENCE [LARGE SCALE GENOMIC DNA]</scope>
    <source>
        <strain evidence="2 3">DSM 22024</strain>
    </source>
</reference>
<sequence length="432" mass="46133">MAPLFDPHQAKCLDRTPHARVTGRAFQCLRKLSFQYAPLVTQSRAVPEDAVFARPSVTEVMATLVRHGPMSRLAVAERAGLTSPSVTKAVRLLMDAGYLADVAAEVRGEPEPTRMGRPTHVLTLRPERELFAGVNITGEAVIGTVVDLGGTTRAHRRVQCRSHDPHDVFAVVRTLMAAMSRSLGRRSRRLHTICVALSGDVDRARGTSRYSPFLDWHEVDVAGPVERLTGIRTILDNDVHALTVAEFWSGAGLGAESLALVTVGSGVGCGLMLDGKIVRGAFDVAGELGHVILEADGPDCRCGRRGCVEAYAAEHAISRRVSAGLKRETTFDEAVALATAGRQEARAAFVEAGTALGRGIATLANITGPQRIVVSPTREAAFDLMAGSLRRSYAACAYGAASRARLVIRPTGEDDWSRGAAVAAIEARFSQP</sequence>
<dbReference type="InterPro" id="IPR049874">
    <property type="entry name" value="ROK_cs"/>
</dbReference>
<proteinExistence type="inferred from homology"/>
<dbReference type="SUPFAM" id="SSF53067">
    <property type="entry name" value="Actin-like ATPase domain"/>
    <property type="match status" value="1"/>
</dbReference>
<evidence type="ECO:0000313" key="3">
    <source>
        <dbReference type="Proteomes" id="UP000198983"/>
    </source>
</evidence>
<dbReference type="OrthoDB" id="3189808at2"/>
<protein>
    <submittedName>
        <fullName evidence="2">Sugar kinase of the NBD/HSP70 family, may contain an N-terminal HTH domain</fullName>
    </submittedName>
</protein>
<keyword evidence="2" id="KW-0418">Kinase</keyword>
<dbReference type="AlphaFoldDB" id="A0A1H1UNZ4"/>